<protein>
    <submittedName>
        <fullName evidence="1">Uncharacterized protein</fullName>
    </submittedName>
</protein>
<dbReference type="EMBL" id="CP072931">
    <property type="protein sequence ID" value="QTZ94886.1"/>
    <property type="molecule type" value="Genomic_DNA"/>
</dbReference>
<accession>A0A8B1NV18</accession>
<keyword evidence="2" id="KW-1185">Reference proteome</keyword>
<dbReference type="AlphaFoldDB" id="A0A8B1NV18"/>
<reference evidence="1" key="1">
    <citation type="journal article" date="2012" name="J. Bacteriol.">
        <title>Genome Sequence of Streptomyces auratus Strain AGR0001, a Phoslactomycin-Producing Actinomycete.</title>
        <authorList>
            <person name="Han X."/>
            <person name="Li M."/>
            <person name="Ding Z."/>
            <person name="Zhao J."/>
            <person name="Ji K."/>
            <person name="Wen M."/>
            <person name="Lu T."/>
        </authorList>
    </citation>
    <scope>NUCLEOTIDE SEQUENCE</scope>
    <source>
        <strain evidence="1">AGR0001</strain>
    </source>
</reference>
<dbReference type="Proteomes" id="UP000009036">
    <property type="component" value="Chromosome"/>
</dbReference>
<name>A0A8B1NV18_9ACTN</name>
<proteinExistence type="predicted"/>
<reference evidence="1" key="2">
    <citation type="submission" date="2021-04" db="EMBL/GenBank/DDBJ databases">
        <authorList>
            <person name="Wen M.-L."/>
            <person name="Han X.-L."/>
            <person name="Xiong J."/>
        </authorList>
    </citation>
    <scope>NUCLEOTIDE SEQUENCE</scope>
    <source>
        <strain evidence="1">AGR0001</strain>
    </source>
</reference>
<dbReference type="RefSeq" id="WP_040898008.1">
    <property type="nucleotide sequence ID" value="NZ_CP072931.1"/>
</dbReference>
<sequence length="65" mass="6236">MHSLAGTQSDELGAVALGAEGGEGGSTCGAAAGVLLVEVSRRVHAWCGGCLLLAGTCGHAKGARS</sequence>
<organism evidence="1 2">
    <name type="scientific">Streptomyces auratus AGR0001</name>
    <dbReference type="NCBI Taxonomy" id="1160718"/>
    <lineage>
        <taxon>Bacteria</taxon>
        <taxon>Bacillati</taxon>
        <taxon>Actinomycetota</taxon>
        <taxon>Actinomycetes</taxon>
        <taxon>Kitasatosporales</taxon>
        <taxon>Streptomycetaceae</taxon>
        <taxon>Streptomyces</taxon>
    </lineage>
</organism>
<gene>
    <name evidence="1" type="ORF">SU9_028405</name>
</gene>
<dbReference type="KEGG" id="sauh:SU9_028405"/>
<evidence type="ECO:0000313" key="1">
    <source>
        <dbReference type="EMBL" id="QTZ94886.1"/>
    </source>
</evidence>
<evidence type="ECO:0000313" key="2">
    <source>
        <dbReference type="Proteomes" id="UP000009036"/>
    </source>
</evidence>